<feature type="domain" description="GTP cyclohydrolase II" evidence="16">
    <location>
        <begin position="217"/>
        <end position="388"/>
    </location>
</feature>
<dbReference type="Gene3D" id="3.40.50.10990">
    <property type="entry name" value="GTP cyclohydrolase II"/>
    <property type="match status" value="1"/>
</dbReference>
<comment type="pathway">
    <text evidence="3 15">Cofactor biosynthesis; riboflavin biosynthesis; 5-amino-6-(D-ribitylamino)uracil from GTP: step 1/4.</text>
</comment>
<feature type="binding site" evidence="15">
    <location>
        <position position="370"/>
    </location>
    <ligand>
        <name>GTP</name>
        <dbReference type="ChEBI" id="CHEBI:37565"/>
    </ligand>
</feature>
<evidence type="ECO:0000259" key="16">
    <source>
        <dbReference type="Pfam" id="PF00925"/>
    </source>
</evidence>
<evidence type="ECO:0000256" key="12">
    <source>
        <dbReference type="ARBA" id="ARBA00023134"/>
    </source>
</evidence>
<evidence type="ECO:0000256" key="6">
    <source>
        <dbReference type="ARBA" id="ARBA00008976"/>
    </source>
</evidence>
<dbReference type="InterPro" id="IPR017945">
    <property type="entry name" value="DHBP_synth_RibB-like_a/b_dom"/>
</dbReference>
<dbReference type="Pfam" id="PF00925">
    <property type="entry name" value="GTP_cyclohydro2"/>
    <property type="match status" value="1"/>
</dbReference>
<feature type="binding site" evidence="15">
    <location>
        <position position="270"/>
    </location>
    <ligand>
        <name>Zn(2+)</name>
        <dbReference type="ChEBI" id="CHEBI:29105"/>
        <note>catalytic</note>
    </ligand>
</feature>
<comment type="function">
    <text evidence="13 15">Catalyzes the conversion of GTP to 2,5-diamino-6-ribosylamino-4(3H)-pyrimidinone 5'-phosphate (DARP), formate and pyrophosphate.</text>
</comment>
<comment type="similarity">
    <text evidence="6">In the C-terminal section; belongs to the GTP cyclohydrolase II family.</text>
</comment>
<evidence type="ECO:0000256" key="7">
    <source>
        <dbReference type="ARBA" id="ARBA00022619"/>
    </source>
</evidence>
<dbReference type="CDD" id="cd00641">
    <property type="entry name" value="GTP_cyclohydro2"/>
    <property type="match status" value="1"/>
</dbReference>
<dbReference type="GO" id="GO:0005829">
    <property type="term" value="C:cytosol"/>
    <property type="evidence" value="ECO:0007669"/>
    <property type="project" value="TreeGrafter"/>
</dbReference>
<evidence type="ECO:0000313" key="18">
    <source>
        <dbReference type="Proteomes" id="UP000318741"/>
    </source>
</evidence>
<keyword evidence="11 15" id="KW-0862">Zinc</keyword>
<dbReference type="EMBL" id="CP036265">
    <property type="protein sequence ID" value="QDT17524.1"/>
    <property type="molecule type" value="Genomic_DNA"/>
</dbReference>
<comment type="pathway">
    <text evidence="4">Cofactor biosynthesis; riboflavin biosynthesis; 2-hydroxy-3-oxobutyl phosphate from D-ribulose 5-phosphate: step 1/1.</text>
</comment>
<dbReference type="SUPFAM" id="SSF142695">
    <property type="entry name" value="RibA-like"/>
    <property type="match status" value="1"/>
</dbReference>
<dbReference type="SUPFAM" id="SSF55821">
    <property type="entry name" value="YrdC/RibB"/>
    <property type="match status" value="1"/>
</dbReference>
<dbReference type="PANTHER" id="PTHR21327:SF18">
    <property type="entry name" value="3,4-DIHYDROXY-2-BUTANONE 4-PHOSPHATE SYNTHASE"/>
    <property type="match status" value="1"/>
</dbReference>
<feature type="active site" description="Proton acceptor" evidence="15">
    <location>
        <position position="342"/>
    </location>
</feature>
<dbReference type="InterPro" id="IPR000422">
    <property type="entry name" value="DHBP_synthase_RibB"/>
</dbReference>
<evidence type="ECO:0000256" key="14">
    <source>
        <dbReference type="ARBA" id="ARBA00049295"/>
    </source>
</evidence>
<protein>
    <recommendedName>
        <fullName evidence="15">GTP cyclohydrolase-2</fullName>
        <ecNumber evidence="15">3.5.4.25</ecNumber>
    </recommendedName>
    <alternativeName>
        <fullName evidence="15">GTP cyclohydrolase II</fullName>
    </alternativeName>
</protein>
<name>A0A517PDS7_9PLAN</name>
<dbReference type="GO" id="GO:0005525">
    <property type="term" value="F:GTP binding"/>
    <property type="evidence" value="ECO:0007669"/>
    <property type="project" value="UniProtKB-KW"/>
</dbReference>
<feature type="active site" description="Nucleophile" evidence="15">
    <location>
        <position position="344"/>
    </location>
</feature>
<dbReference type="NCBIfam" id="TIGR00506">
    <property type="entry name" value="ribB"/>
    <property type="match status" value="1"/>
</dbReference>
<keyword evidence="18" id="KW-1185">Reference proteome</keyword>
<keyword evidence="10 15" id="KW-0378">Hydrolase</keyword>
<dbReference type="RefSeq" id="WP_145360385.1">
    <property type="nucleotide sequence ID" value="NZ_CP036265.1"/>
</dbReference>
<dbReference type="UniPathway" id="UPA00275">
    <property type="reaction ID" value="UER00399"/>
</dbReference>
<evidence type="ECO:0000256" key="3">
    <source>
        <dbReference type="ARBA" id="ARBA00004853"/>
    </source>
</evidence>
<dbReference type="NCBIfam" id="NF001591">
    <property type="entry name" value="PRK00393.1"/>
    <property type="match status" value="1"/>
</dbReference>
<comment type="catalytic activity">
    <reaction evidence="14 15">
        <text>GTP + 4 H2O = 2,5-diamino-6-hydroxy-4-(5-phosphoribosylamino)-pyrimidine + formate + 2 phosphate + 3 H(+)</text>
        <dbReference type="Rhea" id="RHEA:23704"/>
        <dbReference type="ChEBI" id="CHEBI:15377"/>
        <dbReference type="ChEBI" id="CHEBI:15378"/>
        <dbReference type="ChEBI" id="CHEBI:15740"/>
        <dbReference type="ChEBI" id="CHEBI:37565"/>
        <dbReference type="ChEBI" id="CHEBI:43474"/>
        <dbReference type="ChEBI" id="CHEBI:58614"/>
        <dbReference type="EC" id="3.5.4.25"/>
    </reaction>
</comment>
<dbReference type="OrthoDB" id="9793111at2"/>
<evidence type="ECO:0000256" key="10">
    <source>
        <dbReference type="ARBA" id="ARBA00022801"/>
    </source>
</evidence>
<evidence type="ECO:0000256" key="15">
    <source>
        <dbReference type="HAMAP-Rule" id="MF_00179"/>
    </source>
</evidence>
<evidence type="ECO:0000256" key="5">
    <source>
        <dbReference type="ARBA" id="ARBA00005520"/>
    </source>
</evidence>
<feature type="binding site" evidence="15">
    <location>
        <begin position="265"/>
        <end position="269"/>
    </location>
    <ligand>
        <name>GTP</name>
        <dbReference type="ChEBI" id="CHEBI:37565"/>
    </ligand>
</feature>
<keyword evidence="9 15" id="KW-0547">Nucleotide-binding</keyword>
<dbReference type="InterPro" id="IPR036144">
    <property type="entry name" value="RibA-like_sf"/>
</dbReference>
<dbReference type="PIRSF" id="PIRSF001259">
    <property type="entry name" value="RibA"/>
    <property type="match status" value="1"/>
</dbReference>
<evidence type="ECO:0000256" key="13">
    <source>
        <dbReference type="ARBA" id="ARBA00043932"/>
    </source>
</evidence>
<feature type="binding site" evidence="15">
    <location>
        <position position="283"/>
    </location>
    <ligand>
        <name>Zn(2+)</name>
        <dbReference type="ChEBI" id="CHEBI:29105"/>
        <note>catalytic</note>
    </ligand>
</feature>
<dbReference type="Proteomes" id="UP000318741">
    <property type="component" value="Chromosome"/>
</dbReference>
<dbReference type="GO" id="GO:0003935">
    <property type="term" value="F:GTP cyclohydrolase II activity"/>
    <property type="evidence" value="ECO:0007669"/>
    <property type="project" value="UniProtKB-UniRule"/>
</dbReference>
<dbReference type="GO" id="GO:0008270">
    <property type="term" value="F:zinc ion binding"/>
    <property type="evidence" value="ECO:0007669"/>
    <property type="project" value="UniProtKB-UniRule"/>
</dbReference>
<evidence type="ECO:0000256" key="9">
    <source>
        <dbReference type="ARBA" id="ARBA00022741"/>
    </source>
</evidence>
<reference evidence="17 18" key="1">
    <citation type="submission" date="2019-02" db="EMBL/GenBank/DDBJ databases">
        <title>Deep-cultivation of Planctomycetes and their phenomic and genomic characterization uncovers novel biology.</title>
        <authorList>
            <person name="Wiegand S."/>
            <person name="Jogler M."/>
            <person name="Boedeker C."/>
            <person name="Pinto D."/>
            <person name="Vollmers J."/>
            <person name="Rivas-Marin E."/>
            <person name="Kohn T."/>
            <person name="Peeters S.H."/>
            <person name="Heuer A."/>
            <person name="Rast P."/>
            <person name="Oberbeckmann S."/>
            <person name="Bunk B."/>
            <person name="Jeske O."/>
            <person name="Meyerdierks A."/>
            <person name="Storesund J.E."/>
            <person name="Kallscheuer N."/>
            <person name="Luecker S."/>
            <person name="Lage O.M."/>
            <person name="Pohl T."/>
            <person name="Merkel B.J."/>
            <person name="Hornburger P."/>
            <person name="Mueller R.-W."/>
            <person name="Bruemmer F."/>
            <person name="Labrenz M."/>
            <person name="Spormann A.M."/>
            <person name="Op den Camp H."/>
            <person name="Overmann J."/>
            <person name="Amann R."/>
            <person name="Jetten M.S.M."/>
            <person name="Mascher T."/>
            <person name="Medema M.H."/>
            <person name="Devos D.P."/>
            <person name="Kaster A.-K."/>
            <person name="Ovreas L."/>
            <person name="Rohde M."/>
            <person name="Galperin M.Y."/>
            <person name="Jogler C."/>
        </authorList>
    </citation>
    <scope>NUCLEOTIDE SEQUENCE [LARGE SCALE GENOMIC DNA]</scope>
    <source>
        <strain evidence="17 18">CA12</strain>
    </source>
</reference>
<evidence type="ECO:0000256" key="8">
    <source>
        <dbReference type="ARBA" id="ARBA00022723"/>
    </source>
</evidence>
<accession>A0A517PDS7</accession>
<dbReference type="PANTHER" id="PTHR21327">
    <property type="entry name" value="GTP CYCLOHYDROLASE II-RELATED"/>
    <property type="match status" value="1"/>
</dbReference>
<dbReference type="HAMAP" id="MF_00179">
    <property type="entry name" value="RibA"/>
    <property type="match status" value="1"/>
</dbReference>
<evidence type="ECO:0000256" key="4">
    <source>
        <dbReference type="ARBA" id="ARBA00004904"/>
    </source>
</evidence>
<feature type="binding site" evidence="15">
    <location>
        <position position="330"/>
    </location>
    <ligand>
        <name>GTP</name>
        <dbReference type="ChEBI" id="CHEBI:37565"/>
    </ligand>
</feature>
<evidence type="ECO:0000256" key="1">
    <source>
        <dbReference type="ARBA" id="ARBA00000141"/>
    </source>
</evidence>
<dbReference type="EC" id="3.5.4.25" evidence="15"/>
<dbReference type="NCBIfam" id="TIGR00505">
    <property type="entry name" value="ribA"/>
    <property type="match status" value="1"/>
</dbReference>
<keyword evidence="12 15" id="KW-0342">GTP-binding</keyword>
<dbReference type="FunFam" id="3.40.50.10990:FF:000001">
    <property type="entry name" value="Riboflavin biosynthesis protein RibBA"/>
    <property type="match status" value="1"/>
</dbReference>
<evidence type="ECO:0000256" key="2">
    <source>
        <dbReference type="ARBA" id="ARBA00002284"/>
    </source>
</evidence>
<comment type="cofactor">
    <cofactor evidence="15">
        <name>Zn(2+)</name>
        <dbReference type="ChEBI" id="CHEBI:29105"/>
    </cofactor>
    <text evidence="15">Binds 1 zinc ion per subunit.</text>
</comment>
<evidence type="ECO:0000256" key="11">
    <source>
        <dbReference type="ARBA" id="ARBA00022833"/>
    </source>
</evidence>
<sequence>MSESATPDRRDSIEDALAALKAGRPVIVVDAHERENEGDFVAAASTITAETVDFMLRHGRGVLCAPITKDTADRLDLRPIVEESANTAPHRTPFLVQVDHIAAGTGVSPEARAATLREMANSHSVASDFVKPGHIFPLLAKPGGVLRRAGHTEAVTDLLALAGLPPVGCLIEIVSADGKGMARGEELQRLAAEHGLLVVSIEDLIRHRTSRERLVTREAEVPIPTRQYGTPRVIAYKVEHQTQEPVALVWGDLTDQPGEKPPLVRMHSSCFTGDLLDSLRCDCGDQLHLAMKRCHEAGRGAVVYLPQEGRGIGLTAKLKAYELQDAGADTVEANHKLGFKADQRDYMVGLQILKDLGLSRIRLLTNNPKKRESFVSSAMGLEVVEQVPIIAPPEPTREKYLATKREKMGHALP</sequence>
<comment type="function">
    <text evidence="2">Catalyzes the conversion of D-ribulose 5-phosphate to formate and 3,4-dihydroxy-2-butanone 4-phosphate.</text>
</comment>
<organism evidence="17 18">
    <name type="scientific">Alienimonas californiensis</name>
    <dbReference type="NCBI Taxonomy" id="2527989"/>
    <lineage>
        <taxon>Bacteria</taxon>
        <taxon>Pseudomonadati</taxon>
        <taxon>Planctomycetota</taxon>
        <taxon>Planctomycetia</taxon>
        <taxon>Planctomycetales</taxon>
        <taxon>Planctomycetaceae</taxon>
        <taxon>Alienimonas</taxon>
    </lineage>
</organism>
<comment type="catalytic activity">
    <reaction evidence="1">
        <text>D-ribulose 5-phosphate = (2S)-2-hydroxy-3-oxobutyl phosphate + formate + H(+)</text>
        <dbReference type="Rhea" id="RHEA:18457"/>
        <dbReference type="ChEBI" id="CHEBI:15378"/>
        <dbReference type="ChEBI" id="CHEBI:15740"/>
        <dbReference type="ChEBI" id="CHEBI:58121"/>
        <dbReference type="ChEBI" id="CHEBI:58830"/>
        <dbReference type="EC" id="4.1.99.12"/>
    </reaction>
</comment>
<dbReference type="InterPro" id="IPR000926">
    <property type="entry name" value="RibA"/>
</dbReference>
<gene>
    <name evidence="17" type="primary">ribBA</name>
    <name evidence="15" type="synonym">ribA</name>
    <name evidence="17" type="ORF">CA12_36510</name>
</gene>
<keyword evidence="7 15" id="KW-0686">Riboflavin biosynthesis</keyword>
<dbReference type="GO" id="GO:0009231">
    <property type="term" value="P:riboflavin biosynthetic process"/>
    <property type="evidence" value="ECO:0007669"/>
    <property type="project" value="UniProtKB-UniRule"/>
</dbReference>
<evidence type="ECO:0000313" key="17">
    <source>
        <dbReference type="EMBL" id="QDT17524.1"/>
    </source>
</evidence>
<comment type="similarity">
    <text evidence="15">Belongs to the GTP cyclohydrolase II family.</text>
</comment>
<feature type="binding site" evidence="15">
    <location>
        <begin position="308"/>
        <end position="310"/>
    </location>
    <ligand>
        <name>GTP</name>
        <dbReference type="ChEBI" id="CHEBI:37565"/>
    </ligand>
</feature>
<dbReference type="KEGG" id="acaf:CA12_36510"/>
<dbReference type="Pfam" id="PF00926">
    <property type="entry name" value="DHBP_synthase"/>
    <property type="match status" value="1"/>
</dbReference>
<comment type="similarity">
    <text evidence="5">In the N-terminal section; belongs to the DHBP synthase family.</text>
</comment>
<proteinExistence type="inferred from homology"/>
<feature type="binding site" evidence="15">
    <location>
        <position position="286"/>
    </location>
    <ligand>
        <name>GTP</name>
        <dbReference type="ChEBI" id="CHEBI:37565"/>
    </ligand>
</feature>
<dbReference type="InterPro" id="IPR032677">
    <property type="entry name" value="GTP_cyclohydro_II"/>
</dbReference>
<dbReference type="AlphaFoldDB" id="A0A517PDS7"/>
<feature type="binding site" evidence="15">
    <location>
        <position position="281"/>
    </location>
    <ligand>
        <name>Zn(2+)</name>
        <dbReference type="ChEBI" id="CHEBI:29105"/>
        <note>catalytic</note>
    </ligand>
</feature>
<feature type="binding site" evidence="15">
    <location>
        <position position="365"/>
    </location>
    <ligand>
        <name>GTP</name>
        <dbReference type="ChEBI" id="CHEBI:37565"/>
    </ligand>
</feature>
<dbReference type="GO" id="GO:0008686">
    <property type="term" value="F:3,4-dihydroxy-2-butanone-4-phosphate synthase activity"/>
    <property type="evidence" value="ECO:0007669"/>
    <property type="project" value="UniProtKB-EC"/>
</dbReference>
<dbReference type="Gene3D" id="3.90.870.10">
    <property type="entry name" value="DHBP synthase"/>
    <property type="match status" value="1"/>
</dbReference>
<keyword evidence="8 15" id="KW-0479">Metal-binding</keyword>